<dbReference type="GO" id="GO:0008168">
    <property type="term" value="F:methyltransferase activity"/>
    <property type="evidence" value="ECO:0007669"/>
    <property type="project" value="UniProtKB-ARBA"/>
</dbReference>
<feature type="region of interest" description="Disordered" evidence="1">
    <location>
        <begin position="1"/>
        <end position="29"/>
    </location>
</feature>
<dbReference type="GO" id="GO:0017000">
    <property type="term" value="P:antibiotic biosynthetic process"/>
    <property type="evidence" value="ECO:0007669"/>
    <property type="project" value="UniProtKB-ARBA"/>
</dbReference>
<accession>A0A4Y3RIB0</accession>
<dbReference type="Proteomes" id="UP000315226">
    <property type="component" value="Unassembled WGS sequence"/>
</dbReference>
<protein>
    <recommendedName>
        <fullName evidence="4">Methyltransferase type 11</fullName>
    </recommendedName>
</protein>
<dbReference type="OrthoDB" id="22151at2"/>
<organism evidence="2 3">
    <name type="scientific">Streptomyces gardneri</name>
    <dbReference type="NCBI Taxonomy" id="66892"/>
    <lineage>
        <taxon>Bacteria</taxon>
        <taxon>Bacillati</taxon>
        <taxon>Actinomycetota</taxon>
        <taxon>Actinomycetes</taxon>
        <taxon>Kitasatosporales</taxon>
        <taxon>Streptomycetaceae</taxon>
        <taxon>Streptomyces</taxon>
    </lineage>
</organism>
<dbReference type="RefSeq" id="WP_141296979.1">
    <property type="nucleotide sequence ID" value="NZ_BJMN01000018.1"/>
</dbReference>
<name>A0A4Y3RIB0_9ACTN</name>
<evidence type="ECO:0000313" key="3">
    <source>
        <dbReference type="Proteomes" id="UP000315226"/>
    </source>
</evidence>
<keyword evidence="3" id="KW-1185">Reference proteome</keyword>
<reference evidence="2 3" key="1">
    <citation type="submission" date="2019-06" db="EMBL/GenBank/DDBJ databases">
        <title>Whole genome shotgun sequence of Streptomyces gardneri NBRC 12865.</title>
        <authorList>
            <person name="Hosoyama A."/>
            <person name="Uohara A."/>
            <person name="Ohji S."/>
            <person name="Ichikawa N."/>
        </authorList>
    </citation>
    <scope>NUCLEOTIDE SEQUENCE [LARGE SCALE GENOMIC DNA]</scope>
    <source>
        <strain evidence="2 3">NBRC 12865</strain>
    </source>
</reference>
<dbReference type="AlphaFoldDB" id="A0A4Y3RIB0"/>
<proteinExistence type="predicted"/>
<dbReference type="PANTHER" id="PTHR43861">
    <property type="entry name" value="TRANS-ACONITATE 2-METHYLTRANSFERASE-RELATED"/>
    <property type="match status" value="1"/>
</dbReference>
<dbReference type="EMBL" id="BJMN01000018">
    <property type="protein sequence ID" value="GEB57422.1"/>
    <property type="molecule type" value="Genomic_DNA"/>
</dbReference>
<gene>
    <name evidence="2" type="ORF">SGA01_30270</name>
</gene>
<dbReference type="SUPFAM" id="SSF53335">
    <property type="entry name" value="S-adenosyl-L-methionine-dependent methyltransferases"/>
    <property type="match status" value="1"/>
</dbReference>
<dbReference type="Gene3D" id="3.40.50.150">
    <property type="entry name" value="Vaccinia Virus protein VP39"/>
    <property type="match status" value="1"/>
</dbReference>
<dbReference type="InterPro" id="IPR029063">
    <property type="entry name" value="SAM-dependent_MTases_sf"/>
</dbReference>
<sequence length="225" mass="24606">MTSAAPTTPAEYWDKYKPHRGQGDQPRPPARAFDWTGLADGGPGAELLRSPATALDLGPAEGENAAVLARAGVEVTAVDFSAVQVERARRFWEGEPRLTFVHAEACAYLDQGTDRFDAIYSTWGAVWFTDPEDLFPRVAARLAPGGVFAFSHREPVVGQYGAQEMGGKWLEGRETELTVWRWQYGPEQWADILKRHGFTAVHTQVLTNPDPAALGTLLITATTAP</sequence>
<dbReference type="Pfam" id="PF13489">
    <property type="entry name" value="Methyltransf_23"/>
    <property type="match status" value="1"/>
</dbReference>
<evidence type="ECO:0000313" key="2">
    <source>
        <dbReference type="EMBL" id="GEB57422.1"/>
    </source>
</evidence>
<evidence type="ECO:0000256" key="1">
    <source>
        <dbReference type="SAM" id="MobiDB-lite"/>
    </source>
</evidence>
<evidence type="ECO:0008006" key="4">
    <source>
        <dbReference type="Google" id="ProtNLM"/>
    </source>
</evidence>
<comment type="caution">
    <text evidence="2">The sequence shown here is derived from an EMBL/GenBank/DDBJ whole genome shotgun (WGS) entry which is preliminary data.</text>
</comment>
<dbReference type="CDD" id="cd02440">
    <property type="entry name" value="AdoMet_MTases"/>
    <property type="match status" value="1"/>
</dbReference>